<dbReference type="Gene3D" id="1.10.760.10">
    <property type="entry name" value="Cytochrome c-like domain"/>
    <property type="match status" value="1"/>
</dbReference>
<evidence type="ECO:0000256" key="1">
    <source>
        <dbReference type="ARBA" id="ARBA00022448"/>
    </source>
</evidence>
<dbReference type="GO" id="GO:0016020">
    <property type="term" value="C:membrane"/>
    <property type="evidence" value="ECO:0007669"/>
    <property type="project" value="InterPro"/>
</dbReference>
<dbReference type="RefSeq" id="WP_283927754.1">
    <property type="nucleotide sequence ID" value="NZ_CP126084.1"/>
</dbReference>
<gene>
    <name evidence="10" type="ORF">QNH46_08725</name>
</gene>
<dbReference type="PANTHER" id="PTHR37823:SF4">
    <property type="entry name" value="MENAQUINOL-CYTOCHROME C REDUCTASE CYTOCHROME B_C SUBUNIT"/>
    <property type="match status" value="1"/>
</dbReference>
<protein>
    <submittedName>
        <fullName evidence="10">Cytochrome c</fullName>
    </submittedName>
</protein>
<evidence type="ECO:0000256" key="2">
    <source>
        <dbReference type="ARBA" id="ARBA00022617"/>
    </source>
</evidence>
<organism evidence="10 11">
    <name type="scientific">Paenibacillus woosongensis</name>
    <dbReference type="NCBI Taxonomy" id="307580"/>
    <lineage>
        <taxon>Bacteria</taxon>
        <taxon>Bacillati</taxon>
        <taxon>Bacillota</taxon>
        <taxon>Bacilli</taxon>
        <taxon>Bacillales</taxon>
        <taxon>Paenibacillaceae</taxon>
        <taxon>Paenibacillus</taxon>
    </lineage>
</organism>
<evidence type="ECO:0000256" key="4">
    <source>
        <dbReference type="ARBA" id="ARBA00022982"/>
    </source>
</evidence>
<evidence type="ECO:0000256" key="6">
    <source>
        <dbReference type="PIRSR" id="PIRSR000025-1"/>
    </source>
</evidence>
<dbReference type="PROSITE" id="PS51007">
    <property type="entry name" value="CYTC"/>
    <property type="match status" value="1"/>
</dbReference>
<dbReference type="InterPro" id="IPR051811">
    <property type="entry name" value="Cytochrome_c550/c551-like"/>
</dbReference>
<dbReference type="Proteomes" id="UP001177943">
    <property type="component" value="Chromosome"/>
</dbReference>
<feature type="binding site" description="axial binding residue" evidence="7">
    <location>
        <position position="93"/>
    </location>
    <ligand>
        <name>heme c</name>
        <dbReference type="ChEBI" id="CHEBI:61717"/>
    </ligand>
    <ligandPart>
        <name>Fe</name>
        <dbReference type="ChEBI" id="CHEBI:18248"/>
    </ligandPart>
</feature>
<keyword evidence="4" id="KW-0249">Electron transport</keyword>
<evidence type="ECO:0000313" key="10">
    <source>
        <dbReference type="EMBL" id="WHX50710.1"/>
    </source>
</evidence>
<accession>A0AA95KXB0</accession>
<evidence type="ECO:0000313" key="11">
    <source>
        <dbReference type="Proteomes" id="UP001177943"/>
    </source>
</evidence>
<feature type="signal peptide" evidence="8">
    <location>
        <begin position="1"/>
        <end position="24"/>
    </location>
</feature>
<dbReference type="InterPro" id="IPR009056">
    <property type="entry name" value="Cyt_c-like_dom"/>
</dbReference>
<dbReference type="InterPro" id="IPR036909">
    <property type="entry name" value="Cyt_c-like_dom_sf"/>
</dbReference>
<dbReference type="PANTHER" id="PTHR37823">
    <property type="entry name" value="CYTOCHROME C-553-LIKE"/>
    <property type="match status" value="1"/>
</dbReference>
<keyword evidence="1" id="KW-0813">Transport</keyword>
<feature type="chain" id="PRO_5041669933" evidence="8">
    <location>
        <begin position="25"/>
        <end position="124"/>
    </location>
</feature>
<reference evidence="10" key="1">
    <citation type="submission" date="2023-05" db="EMBL/GenBank/DDBJ databases">
        <title>Comparative genomics of Bacillaceae isolates and their secondary metabolite potential.</title>
        <authorList>
            <person name="Song L."/>
            <person name="Nielsen L.J."/>
            <person name="Mohite O."/>
            <person name="Xu X."/>
            <person name="Weber T."/>
            <person name="Kovacs A.T."/>
        </authorList>
    </citation>
    <scope>NUCLEOTIDE SEQUENCE</scope>
    <source>
        <strain evidence="10">B2_4</strain>
    </source>
</reference>
<feature type="binding site" description="covalent" evidence="6">
    <location>
        <position position="54"/>
    </location>
    <ligand>
        <name>heme c</name>
        <dbReference type="ChEBI" id="CHEBI:61717"/>
    </ligand>
</feature>
<keyword evidence="8" id="KW-0732">Signal</keyword>
<name>A0AA95KXB0_9BACL</name>
<evidence type="ECO:0000259" key="9">
    <source>
        <dbReference type="PROSITE" id="PS51007"/>
    </source>
</evidence>
<feature type="binding site" description="axial binding residue" evidence="7">
    <location>
        <position position="58"/>
    </location>
    <ligand>
        <name>heme c</name>
        <dbReference type="ChEBI" id="CHEBI:61717"/>
    </ligand>
    <ligandPart>
        <name>Fe</name>
        <dbReference type="ChEBI" id="CHEBI:18248"/>
    </ligandPart>
</feature>
<evidence type="ECO:0000256" key="5">
    <source>
        <dbReference type="ARBA" id="ARBA00023004"/>
    </source>
</evidence>
<dbReference type="EMBL" id="CP126084">
    <property type="protein sequence ID" value="WHX50710.1"/>
    <property type="molecule type" value="Genomic_DNA"/>
</dbReference>
<dbReference type="GO" id="GO:0009055">
    <property type="term" value="F:electron transfer activity"/>
    <property type="evidence" value="ECO:0007669"/>
    <property type="project" value="InterPro"/>
</dbReference>
<evidence type="ECO:0000256" key="7">
    <source>
        <dbReference type="PIRSR" id="PIRSR000025-2"/>
    </source>
</evidence>
<sequence length="124" mass="12821">MRTGKGPLLLLVMAFVLLAVTACGQSASTDSGSASSPAGSKADAKPTLIYKQSCASCHAVDLSGKVGPSLQEIGSKLSEEEIYEAISSGRPGMPPFEKRLKTEEIQALAAWLANHTAADEGADQ</sequence>
<dbReference type="Pfam" id="PF13442">
    <property type="entry name" value="Cytochrome_CBB3"/>
    <property type="match status" value="1"/>
</dbReference>
<proteinExistence type="predicted"/>
<dbReference type="PIRSF" id="PIRSF000025">
    <property type="entry name" value="Cytc_Bsub_c550"/>
    <property type="match status" value="1"/>
</dbReference>
<dbReference type="SUPFAM" id="SSF46626">
    <property type="entry name" value="Cytochrome c"/>
    <property type="match status" value="1"/>
</dbReference>
<keyword evidence="3 7" id="KW-0479">Metal-binding</keyword>
<comment type="PTM">
    <text evidence="6">Binds 1 heme c group covalently per subunit.</text>
</comment>
<evidence type="ECO:0000256" key="8">
    <source>
        <dbReference type="SAM" id="SignalP"/>
    </source>
</evidence>
<dbReference type="PROSITE" id="PS51257">
    <property type="entry name" value="PROKAR_LIPOPROTEIN"/>
    <property type="match status" value="1"/>
</dbReference>
<evidence type="ECO:0000256" key="3">
    <source>
        <dbReference type="ARBA" id="ARBA00022723"/>
    </source>
</evidence>
<feature type="domain" description="Cytochrome c" evidence="9">
    <location>
        <begin position="41"/>
        <end position="116"/>
    </location>
</feature>
<dbReference type="KEGG" id="pwn:QNH46_08725"/>
<dbReference type="GO" id="GO:0005506">
    <property type="term" value="F:iron ion binding"/>
    <property type="evidence" value="ECO:0007669"/>
    <property type="project" value="InterPro"/>
</dbReference>
<feature type="binding site" description="covalent" evidence="6">
    <location>
        <position position="57"/>
    </location>
    <ligand>
        <name>heme c</name>
        <dbReference type="ChEBI" id="CHEBI:61717"/>
    </ligand>
</feature>
<dbReference type="InterPro" id="IPR012218">
    <property type="entry name" value="Cyt_c_BACSU-c550-type"/>
</dbReference>
<keyword evidence="2 6" id="KW-0349">Heme</keyword>
<dbReference type="AlphaFoldDB" id="A0AA95KXB0"/>
<dbReference type="GO" id="GO:0020037">
    <property type="term" value="F:heme binding"/>
    <property type="evidence" value="ECO:0007669"/>
    <property type="project" value="InterPro"/>
</dbReference>
<keyword evidence="5 7" id="KW-0408">Iron</keyword>